<dbReference type="EMBL" id="CP042593">
    <property type="protein sequence ID" value="QED48645.1"/>
    <property type="molecule type" value="Genomic_DNA"/>
</dbReference>
<dbReference type="InterPro" id="IPR011862">
    <property type="entry name" value="Phos-bd"/>
</dbReference>
<evidence type="ECO:0000256" key="2">
    <source>
        <dbReference type="ARBA" id="ARBA00004193"/>
    </source>
</evidence>
<dbReference type="CDD" id="cd13654">
    <property type="entry name" value="PBP2_phosphate_like_2"/>
    <property type="match status" value="1"/>
</dbReference>
<keyword evidence="6 10" id="KW-0592">Phosphate transport</keyword>
<dbReference type="KEGG" id="bda:FSZ17_16085"/>
<dbReference type="AlphaFoldDB" id="A0A5B8Z6D8"/>
<feature type="domain" description="PBP" evidence="12">
    <location>
        <begin position="46"/>
        <end position="297"/>
    </location>
</feature>
<dbReference type="GO" id="GO:0005886">
    <property type="term" value="C:plasma membrane"/>
    <property type="evidence" value="ECO:0007669"/>
    <property type="project" value="UniProtKB-SubCell"/>
</dbReference>
<dbReference type="GO" id="GO:0006817">
    <property type="term" value="P:phosphate ion transport"/>
    <property type="evidence" value="ECO:0007669"/>
    <property type="project" value="UniProtKB-UniRule"/>
</dbReference>
<reference evidence="14" key="1">
    <citation type="submission" date="2019-08" db="EMBL/GenBank/DDBJ databases">
        <authorList>
            <person name="Zheng X."/>
        </authorList>
    </citation>
    <scope>NUCLEOTIDE SEQUENCE [LARGE SCALE GENOMIC DNA]</scope>
    <source>
        <strain evidence="14">FJAT-25496</strain>
    </source>
</reference>
<comment type="subunit">
    <text evidence="4 10">The complex is composed of two ATP-binding proteins (PstB), two transmembrane proteins (PstC and PstA) and a solute-binding protein (PstS).</text>
</comment>
<keyword evidence="9 10" id="KW-0449">Lipoprotein</keyword>
<organism evidence="13 14">
    <name type="scientific">Cytobacillus dafuensis</name>
    <name type="common">Bacillus dafuensis</name>
    <dbReference type="NCBI Taxonomy" id="1742359"/>
    <lineage>
        <taxon>Bacteria</taxon>
        <taxon>Bacillati</taxon>
        <taxon>Bacillota</taxon>
        <taxon>Bacilli</taxon>
        <taxon>Bacillales</taxon>
        <taxon>Bacillaceae</taxon>
        <taxon>Cytobacillus</taxon>
    </lineage>
</organism>
<feature type="region of interest" description="Disordered" evidence="11">
    <location>
        <begin position="25"/>
        <end position="48"/>
    </location>
</feature>
<dbReference type="STRING" id="1742359.GCA_001439625_02381"/>
<evidence type="ECO:0000256" key="6">
    <source>
        <dbReference type="ARBA" id="ARBA00022592"/>
    </source>
</evidence>
<evidence type="ECO:0000259" key="12">
    <source>
        <dbReference type="Pfam" id="PF12849"/>
    </source>
</evidence>
<evidence type="ECO:0000313" key="13">
    <source>
        <dbReference type="EMBL" id="QED48645.1"/>
    </source>
</evidence>
<dbReference type="PANTHER" id="PTHR30570:SF1">
    <property type="entry name" value="PHOSPHATE-BINDING PROTEIN PSTS"/>
    <property type="match status" value="1"/>
</dbReference>
<dbReference type="FunFam" id="3.40.190.10:FF:000156">
    <property type="entry name" value="Phosphate ABC transporter, phosphate-binding protein"/>
    <property type="match status" value="1"/>
</dbReference>
<dbReference type="InterPro" id="IPR050811">
    <property type="entry name" value="Phosphate_ABC_transporter"/>
</dbReference>
<dbReference type="PANTHER" id="PTHR30570">
    <property type="entry name" value="PERIPLASMIC PHOSPHATE BINDING COMPONENT OF PHOSPHATE ABC TRANSPORTER"/>
    <property type="match status" value="1"/>
</dbReference>
<evidence type="ECO:0000256" key="5">
    <source>
        <dbReference type="ARBA" id="ARBA00022448"/>
    </source>
</evidence>
<comment type="function">
    <text evidence="10">Involved in the system for phosphate transport across the cytoplasmic membrane.</text>
</comment>
<evidence type="ECO:0000256" key="4">
    <source>
        <dbReference type="ARBA" id="ARBA00011529"/>
    </source>
</evidence>
<evidence type="ECO:0000256" key="8">
    <source>
        <dbReference type="ARBA" id="ARBA00023139"/>
    </source>
</evidence>
<comment type="similarity">
    <text evidence="3 10">Belongs to the PstS family.</text>
</comment>
<evidence type="ECO:0000256" key="7">
    <source>
        <dbReference type="ARBA" id="ARBA00022729"/>
    </source>
</evidence>
<feature type="chain" id="PRO_5039751693" description="Phosphate-binding protein" evidence="10">
    <location>
        <begin position="19"/>
        <end position="328"/>
    </location>
</feature>
<keyword evidence="14" id="KW-1185">Reference proteome</keyword>
<proteinExistence type="inferred from homology"/>
<dbReference type="SUPFAM" id="SSF53850">
    <property type="entry name" value="Periplasmic binding protein-like II"/>
    <property type="match status" value="1"/>
</dbReference>
<accession>A0A5B8Z6D8</accession>
<gene>
    <name evidence="13" type="ORF">FSZ17_16085</name>
</gene>
<comment type="subcellular location">
    <subcellularLocation>
        <location evidence="2 10">Cell membrane</location>
        <topology evidence="2 10">Lipid-anchor</topology>
    </subcellularLocation>
</comment>
<dbReference type="OrthoDB" id="9790048at2"/>
<keyword evidence="5 10" id="KW-0813">Transport</keyword>
<dbReference type="Pfam" id="PF12849">
    <property type="entry name" value="PBP_like_2"/>
    <property type="match status" value="1"/>
</dbReference>
<evidence type="ECO:0000256" key="1">
    <source>
        <dbReference type="ARBA" id="ARBA00002841"/>
    </source>
</evidence>
<evidence type="ECO:0000256" key="11">
    <source>
        <dbReference type="SAM" id="MobiDB-lite"/>
    </source>
</evidence>
<keyword evidence="10" id="KW-1003">Cell membrane</keyword>
<dbReference type="Gene3D" id="3.40.190.10">
    <property type="entry name" value="Periplasmic binding protein-like II"/>
    <property type="match status" value="2"/>
</dbReference>
<keyword evidence="8 10" id="KW-0564">Palmitate</keyword>
<feature type="compositionally biased region" description="Polar residues" evidence="11">
    <location>
        <begin position="31"/>
        <end position="43"/>
    </location>
</feature>
<evidence type="ECO:0000256" key="3">
    <source>
        <dbReference type="ARBA" id="ARBA00008725"/>
    </source>
</evidence>
<name>A0A5B8Z6D8_CYTDA</name>
<keyword evidence="7 10" id="KW-0732">Signal</keyword>
<evidence type="ECO:0000256" key="9">
    <source>
        <dbReference type="ARBA" id="ARBA00023288"/>
    </source>
</evidence>
<dbReference type="Proteomes" id="UP000321555">
    <property type="component" value="Chromosome"/>
</dbReference>
<protein>
    <recommendedName>
        <fullName evidence="10">Phosphate-binding protein</fullName>
    </recommendedName>
</protein>
<comment type="function">
    <text evidence="1">Part of the ABC transporter complex PstSACB involved in phosphate import.</text>
</comment>
<dbReference type="RefSeq" id="WP_057771575.1">
    <property type="nucleotide sequence ID" value="NZ_CP042593.1"/>
</dbReference>
<feature type="signal peptide" evidence="10">
    <location>
        <begin position="1"/>
        <end position="18"/>
    </location>
</feature>
<dbReference type="GO" id="GO:0042301">
    <property type="term" value="F:phosphate ion binding"/>
    <property type="evidence" value="ECO:0007669"/>
    <property type="project" value="UniProtKB-UniRule"/>
</dbReference>
<dbReference type="PROSITE" id="PS51257">
    <property type="entry name" value="PROKAR_LIPOPROTEIN"/>
    <property type="match status" value="1"/>
</dbReference>
<evidence type="ECO:0000313" key="14">
    <source>
        <dbReference type="Proteomes" id="UP000321555"/>
    </source>
</evidence>
<evidence type="ECO:0000256" key="10">
    <source>
        <dbReference type="RuleBase" id="RU367119"/>
    </source>
</evidence>
<keyword evidence="10" id="KW-0472">Membrane</keyword>
<dbReference type="NCBIfam" id="TIGR02136">
    <property type="entry name" value="ptsS_2"/>
    <property type="match status" value="1"/>
</dbReference>
<sequence length="328" mass="36252">MKSFKFLALSTMIGAVLAFTSACGSTEEKTNNGSQTEGNTTEQANEEGKQLQGEINIDGSSTVFPIMEAVTEEFNMEQPDVKVSVASSGTGGGFKAFIAGTTDFSNASRPIKDEEKAQLEEKGIEYTELKLANDGLSVVVSKDNTWVDYLTVDELKKMWLEDGTVKKWSDIRKGWPEEEIKFYSPGTDSGTFDYFDEVILEEQPIVEKATLSEDDNVLVQGVAGDKNSIGYFGYAYYAENKDKLKVVPIDSGNGPVEPTNETVESGEYAPLSRPLFTYVKNESVKKEEVYEYLKFTIENAGQLAEDVGYVKLKDEEYTKGLETIEGLK</sequence>
<dbReference type="InterPro" id="IPR024370">
    <property type="entry name" value="PBP_domain"/>
</dbReference>